<dbReference type="Pfam" id="PF13649">
    <property type="entry name" value="Methyltransf_25"/>
    <property type="match status" value="1"/>
</dbReference>
<dbReference type="InterPro" id="IPR029063">
    <property type="entry name" value="SAM-dependent_MTases_sf"/>
</dbReference>
<protein>
    <submittedName>
        <fullName evidence="2">Methyltransferase family protein</fullName>
    </submittedName>
</protein>
<keyword evidence="2" id="KW-0808">Transferase</keyword>
<gene>
    <name evidence="2" type="ORF">EV186_10491</name>
</gene>
<keyword evidence="3" id="KW-1185">Reference proteome</keyword>
<sequence>MSRGNAEQEHRAVALAAVRPADTVLVVGSGPGVGLAEAARLAGPRGRVIGVDPSATMREMAARHCPAAEVRAGTAEHTGCAQSEVDAVVSVNNVMLWDLPAGLAELHRVLKPGGRLVIAAHRHVLRQSFVELARSIESAGFEIRQLNSRKRRANSDAVVVLAVRPQAAE</sequence>
<proteinExistence type="predicted"/>
<evidence type="ECO:0000259" key="1">
    <source>
        <dbReference type="Pfam" id="PF13649"/>
    </source>
</evidence>
<organism evidence="2 3">
    <name type="scientific">Labedaea rhizosphaerae</name>
    <dbReference type="NCBI Taxonomy" id="598644"/>
    <lineage>
        <taxon>Bacteria</taxon>
        <taxon>Bacillati</taxon>
        <taxon>Actinomycetota</taxon>
        <taxon>Actinomycetes</taxon>
        <taxon>Pseudonocardiales</taxon>
        <taxon>Pseudonocardiaceae</taxon>
        <taxon>Labedaea</taxon>
    </lineage>
</organism>
<dbReference type="PANTHER" id="PTHR42912:SF95">
    <property type="entry name" value="METHYLTRANSFERASE TYPE 11 DOMAIN-CONTAINING PROTEIN"/>
    <property type="match status" value="1"/>
</dbReference>
<dbReference type="GO" id="GO:0008757">
    <property type="term" value="F:S-adenosylmethionine-dependent methyltransferase activity"/>
    <property type="evidence" value="ECO:0007669"/>
    <property type="project" value="InterPro"/>
</dbReference>
<dbReference type="PANTHER" id="PTHR42912">
    <property type="entry name" value="METHYLTRANSFERASE"/>
    <property type="match status" value="1"/>
</dbReference>
<accession>A0A4R6S8M3</accession>
<keyword evidence="2" id="KW-0489">Methyltransferase</keyword>
<evidence type="ECO:0000313" key="2">
    <source>
        <dbReference type="EMBL" id="TDP96111.1"/>
    </source>
</evidence>
<dbReference type="GO" id="GO:0032259">
    <property type="term" value="P:methylation"/>
    <property type="evidence" value="ECO:0007669"/>
    <property type="project" value="UniProtKB-KW"/>
</dbReference>
<dbReference type="InterPro" id="IPR050508">
    <property type="entry name" value="Methyltransf_Superfamily"/>
</dbReference>
<name>A0A4R6S8M3_LABRH</name>
<dbReference type="Proteomes" id="UP000295444">
    <property type="component" value="Unassembled WGS sequence"/>
</dbReference>
<dbReference type="AlphaFoldDB" id="A0A4R6S8M3"/>
<reference evidence="2 3" key="1">
    <citation type="submission" date="2019-03" db="EMBL/GenBank/DDBJ databases">
        <title>Genomic Encyclopedia of Type Strains, Phase IV (KMG-IV): sequencing the most valuable type-strain genomes for metagenomic binning, comparative biology and taxonomic classification.</title>
        <authorList>
            <person name="Goeker M."/>
        </authorList>
    </citation>
    <scope>NUCLEOTIDE SEQUENCE [LARGE SCALE GENOMIC DNA]</scope>
    <source>
        <strain evidence="2 3">DSM 45361</strain>
    </source>
</reference>
<comment type="caution">
    <text evidence="2">The sequence shown here is derived from an EMBL/GenBank/DDBJ whole genome shotgun (WGS) entry which is preliminary data.</text>
</comment>
<dbReference type="SUPFAM" id="SSF53335">
    <property type="entry name" value="S-adenosyl-L-methionine-dependent methyltransferases"/>
    <property type="match status" value="1"/>
</dbReference>
<dbReference type="EMBL" id="SNXZ01000004">
    <property type="protein sequence ID" value="TDP96111.1"/>
    <property type="molecule type" value="Genomic_DNA"/>
</dbReference>
<dbReference type="Gene3D" id="3.40.50.150">
    <property type="entry name" value="Vaccinia Virus protein VP39"/>
    <property type="match status" value="1"/>
</dbReference>
<evidence type="ECO:0000313" key="3">
    <source>
        <dbReference type="Proteomes" id="UP000295444"/>
    </source>
</evidence>
<dbReference type="InterPro" id="IPR041698">
    <property type="entry name" value="Methyltransf_25"/>
</dbReference>
<feature type="domain" description="Methyltransferase" evidence="1">
    <location>
        <begin position="24"/>
        <end position="114"/>
    </location>
</feature>